<dbReference type="RefSeq" id="WP_209457843.1">
    <property type="nucleotide sequence ID" value="NZ_JAGGKC010000001.1"/>
</dbReference>
<protein>
    <submittedName>
        <fullName evidence="2">Niacin transporter</fullName>
    </submittedName>
</protein>
<keyword evidence="1" id="KW-0812">Transmembrane</keyword>
<accession>A0ABS4FZ84</accession>
<evidence type="ECO:0000313" key="3">
    <source>
        <dbReference type="Proteomes" id="UP001519271"/>
    </source>
</evidence>
<keyword evidence="1" id="KW-1133">Transmembrane helix</keyword>
<feature type="transmembrane region" description="Helical" evidence="1">
    <location>
        <begin position="6"/>
        <end position="26"/>
    </location>
</feature>
<comment type="caution">
    <text evidence="2">The sequence shown here is derived from an EMBL/GenBank/DDBJ whole genome shotgun (WGS) entry which is preliminary data.</text>
</comment>
<organism evidence="2 3">
    <name type="scientific">Youngiibacter multivorans</name>
    <dbReference type="NCBI Taxonomy" id="937251"/>
    <lineage>
        <taxon>Bacteria</taxon>
        <taxon>Bacillati</taxon>
        <taxon>Bacillota</taxon>
        <taxon>Clostridia</taxon>
        <taxon>Eubacteriales</taxon>
        <taxon>Clostridiaceae</taxon>
        <taxon>Youngiibacter</taxon>
    </lineage>
</organism>
<proteinExistence type="predicted"/>
<evidence type="ECO:0000256" key="1">
    <source>
        <dbReference type="SAM" id="Phobius"/>
    </source>
</evidence>
<sequence length="186" mass="19823">MKTSDKVYKMTIAALLCAIGIIIPMYSPIKILLEPASFTLASHVATMIAMFISPATAVAVAIGTTLGFFIGGFPIVVVLRAGTHLVWALIGSSIIKNRRNIMDGTASRAGLSLLIAIIHAISEMLVVMPFYFGNGMSQAYYAKGFIVSIVLLVGVGTFVHSLVDFAIASFIWKPLAKTTKVSQLQG</sequence>
<name>A0ABS4FZ84_9CLOT</name>
<dbReference type="Gene3D" id="1.10.1760.20">
    <property type="match status" value="1"/>
</dbReference>
<keyword evidence="1" id="KW-0472">Membrane</keyword>
<feature type="transmembrane region" description="Helical" evidence="1">
    <location>
        <begin position="144"/>
        <end position="172"/>
    </location>
</feature>
<reference evidence="2 3" key="1">
    <citation type="submission" date="2021-03" db="EMBL/GenBank/DDBJ databases">
        <title>Genomic Encyclopedia of Type Strains, Phase IV (KMG-IV): sequencing the most valuable type-strain genomes for metagenomic binning, comparative biology and taxonomic classification.</title>
        <authorList>
            <person name="Goeker M."/>
        </authorList>
    </citation>
    <scope>NUCLEOTIDE SEQUENCE [LARGE SCALE GENOMIC DNA]</scope>
    <source>
        <strain evidence="2 3">DSM 6139</strain>
    </source>
</reference>
<feature type="transmembrane region" description="Helical" evidence="1">
    <location>
        <begin position="111"/>
        <end position="132"/>
    </location>
</feature>
<dbReference type="EMBL" id="JAGGKC010000001">
    <property type="protein sequence ID" value="MBP1917594.1"/>
    <property type="molecule type" value="Genomic_DNA"/>
</dbReference>
<keyword evidence="3" id="KW-1185">Reference proteome</keyword>
<evidence type="ECO:0000313" key="2">
    <source>
        <dbReference type="EMBL" id="MBP1917594.1"/>
    </source>
</evidence>
<feature type="transmembrane region" description="Helical" evidence="1">
    <location>
        <begin position="38"/>
        <end position="62"/>
    </location>
</feature>
<gene>
    <name evidence="2" type="ORF">J2Z34_000057</name>
</gene>
<feature type="transmembrane region" description="Helical" evidence="1">
    <location>
        <begin position="68"/>
        <end position="90"/>
    </location>
</feature>
<dbReference type="Proteomes" id="UP001519271">
    <property type="component" value="Unassembled WGS sequence"/>
</dbReference>